<dbReference type="RefSeq" id="WP_099510469.1">
    <property type="nucleotide sequence ID" value="NZ_CP016616.1"/>
</dbReference>
<dbReference type="InterPro" id="IPR000673">
    <property type="entry name" value="Sig_transdc_resp-reg_Me-estase"/>
</dbReference>
<dbReference type="InterPro" id="IPR001789">
    <property type="entry name" value="Sig_transdc_resp-reg_receiver"/>
</dbReference>
<dbReference type="NCBIfam" id="NF001965">
    <property type="entry name" value="PRK00742.1"/>
    <property type="match status" value="1"/>
</dbReference>
<evidence type="ECO:0000256" key="5">
    <source>
        <dbReference type="PROSITE-ProRule" id="PRU00050"/>
    </source>
</evidence>
<feature type="modified residue" description="4-aspartylphosphate" evidence="4 6">
    <location>
        <position position="69"/>
    </location>
</feature>
<dbReference type="GO" id="GO:0006935">
    <property type="term" value="P:chemotaxis"/>
    <property type="evidence" value="ECO:0007669"/>
    <property type="project" value="UniProtKB-UniRule"/>
</dbReference>
<reference evidence="9" key="1">
    <citation type="submission" date="2016-07" db="EMBL/GenBank/DDBJ databases">
        <title>Microvirga ossetica sp. nov. a new species of rhizobia isolated from root nodules of the legume species Vicia alpestris Steven originated from North Ossetia region in the Caucasus.</title>
        <authorList>
            <person name="Safronova V.I."/>
            <person name="Kuznetsova I.G."/>
            <person name="Sazanova A.L."/>
            <person name="Belimov A."/>
            <person name="Andronov E."/>
            <person name="Osledkin Y.S."/>
            <person name="Onishchuk O.P."/>
            <person name="Kurchak O.N."/>
            <person name="Shaposhnikov A.I."/>
            <person name="Willems A."/>
            <person name="Tikhonovich I.A."/>
        </authorList>
    </citation>
    <scope>NUCLEOTIDE SEQUENCE [LARGE SCALE GENOMIC DNA]</scope>
    <source>
        <strain evidence="9">V5/3M</strain>
    </source>
</reference>
<dbReference type="CDD" id="cd17541">
    <property type="entry name" value="REC_CheB-like"/>
    <property type="match status" value="1"/>
</dbReference>
<dbReference type="HAMAP" id="MF_00099">
    <property type="entry name" value="CheB_chemtxs"/>
    <property type="match status" value="1"/>
</dbReference>
<dbReference type="EC" id="3.5.1.44" evidence="4"/>
<feature type="active site" evidence="4 5">
    <location>
        <position position="187"/>
    </location>
</feature>
<evidence type="ECO:0000259" key="7">
    <source>
        <dbReference type="PROSITE" id="PS50110"/>
    </source>
</evidence>
<feature type="active site" evidence="4 5">
    <location>
        <position position="215"/>
    </location>
</feature>
<evidence type="ECO:0000256" key="3">
    <source>
        <dbReference type="ARBA" id="ARBA00048267"/>
    </source>
</evidence>
<feature type="domain" description="CheB-type methylesterase" evidence="8">
    <location>
        <begin position="172"/>
        <end position="369"/>
    </location>
</feature>
<comment type="PTM">
    <text evidence="4">Phosphorylated by CheA. Phosphorylation of the N-terminal regulatory domain activates the methylesterase activity.</text>
</comment>
<comment type="catalytic activity">
    <reaction evidence="4">
        <text>L-glutaminyl-[protein] + H2O = L-glutamyl-[protein] + NH4(+)</text>
        <dbReference type="Rhea" id="RHEA:16441"/>
        <dbReference type="Rhea" id="RHEA-COMP:10207"/>
        <dbReference type="Rhea" id="RHEA-COMP:10208"/>
        <dbReference type="ChEBI" id="CHEBI:15377"/>
        <dbReference type="ChEBI" id="CHEBI:28938"/>
        <dbReference type="ChEBI" id="CHEBI:29973"/>
        <dbReference type="ChEBI" id="CHEBI:30011"/>
        <dbReference type="EC" id="3.5.1.44"/>
    </reaction>
</comment>
<dbReference type="PIRSF" id="PIRSF000876">
    <property type="entry name" value="RR_chemtxs_CheB"/>
    <property type="match status" value="1"/>
</dbReference>
<evidence type="ECO:0000256" key="4">
    <source>
        <dbReference type="HAMAP-Rule" id="MF_00099"/>
    </source>
</evidence>
<dbReference type="InterPro" id="IPR008248">
    <property type="entry name" value="CheB-like"/>
</dbReference>
<keyword evidence="2 4" id="KW-0378">Hydrolase</keyword>
<dbReference type="Gene3D" id="3.40.50.180">
    <property type="entry name" value="Methylesterase CheB, C-terminal domain"/>
    <property type="match status" value="1"/>
</dbReference>
<dbReference type="EMBL" id="CP016616">
    <property type="protein sequence ID" value="ANY79458.1"/>
    <property type="molecule type" value="Genomic_DNA"/>
</dbReference>
<dbReference type="GO" id="GO:0005737">
    <property type="term" value="C:cytoplasm"/>
    <property type="evidence" value="ECO:0007669"/>
    <property type="project" value="UniProtKB-SubCell"/>
</dbReference>
<evidence type="ECO:0000256" key="1">
    <source>
        <dbReference type="ARBA" id="ARBA00022500"/>
    </source>
</evidence>
<evidence type="ECO:0000313" key="9">
    <source>
        <dbReference type="EMBL" id="ANY79458.1"/>
    </source>
</evidence>
<dbReference type="SUPFAM" id="SSF52172">
    <property type="entry name" value="CheY-like"/>
    <property type="match status" value="1"/>
</dbReference>
<dbReference type="PROSITE" id="PS50110">
    <property type="entry name" value="RESPONSE_REGULATORY"/>
    <property type="match status" value="1"/>
</dbReference>
<sequence>MSIAPLPHSVPAQGRPTRIMIVDDSAVIRGMIGRWLTEAGGFEIAATASNGRMAVDAAQRSKPDIILLDIEMPEIDGLAALPMILKAHPASKVIVISTLTQRNAEISLKCLSLGAVDYLAKPESARAAGAANDFRRDLVEKLRALGEPRVRPVRILAPVPSASTPSTLAGTPRPGSVKPQCLLIGSSTGGPRAVERVLSDMKPVLTSIPVLIVQHMPAMFTAVFAEHLQSLLGLPAREARDGDAIFPGTILVAPGGRHMGVVSSGGKAVIRLNDGPLENFCRPAVDVLFREAASVFGTSALAVVLTGMGSDGTHGARHLTKAGATVLAQDEATSIVWGMPGSIVKAGLAHDVLPLESIGRSLKGLISGSSK</sequence>
<keyword evidence="1 4" id="KW-0145">Chemotaxis</keyword>
<dbReference type="Pfam" id="PF00072">
    <property type="entry name" value="Response_reg"/>
    <property type="match status" value="1"/>
</dbReference>
<dbReference type="PANTHER" id="PTHR42872">
    <property type="entry name" value="PROTEIN-GLUTAMATE METHYLESTERASE/PROTEIN-GLUTAMINE GLUTAMINASE"/>
    <property type="match status" value="1"/>
</dbReference>
<comment type="catalytic activity">
    <reaction evidence="3 4">
        <text>[protein]-L-glutamate 5-O-methyl ester + H2O = L-glutamyl-[protein] + methanol + H(+)</text>
        <dbReference type="Rhea" id="RHEA:23236"/>
        <dbReference type="Rhea" id="RHEA-COMP:10208"/>
        <dbReference type="Rhea" id="RHEA-COMP:10311"/>
        <dbReference type="ChEBI" id="CHEBI:15377"/>
        <dbReference type="ChEBI" id="CHEBI:15378"/>
        <dbReference type="ChEBI" id="CHEBI:17790"/>
        <dbReference type="ChEBI" id="CHEBI:29973"/>
        <dbReference type="ChEBI" id="CHEBI:82795"/>
        <dbReference type="EC" id="3.1.1.61"/>
    </reaction>
</comment>
<keyword evidence="4" id="KW-0963">Cytoplasm</keyword>
<comment type="similarity">
    <text evidence="4">Belongs to the CheB family.</text>
</comment>
<comment type="subcellular location">
    <subcellularLocation>
        <location evidence="4">Cytoplasm</location>
    </subcellularLocation>
</comment>
<organism evidence="9">
    <name type="scientific">Microvirga ossetica</name>
    <dbReference type="NCBI Taxonomy" id="1882682"/>
    <lineage>
        <taxon>Bacteria</taxon>
        <taxon>Pseudomonadati</taxon>
        <taxon>Pseudomonadota</taxon>
        <taxon>Alphaproteobacteria</taxon>
        <taxon>Hyphomicrobiales</taxon>
        <taxon>Methylobacteriaceae</taxon>
        <taxon>Microvirga</taxon>
    </lineage>
</organism>
<dbReference type="PROSITE" id="PS50122">
    <property type="entry name" value="CHEB"/>
    <property type="match status" value="1"/>
</dbReference>
<evidence type="ECO:0000256" key="2">
    <source>
        <dbReference type="ARBA" id="ARBA00022801"/>
    </source>
</evidence>
<dbReference type="KEGG" id="moc:BB934_15540"/>
<feature type="domain" description="Response regulatory" evidence="7">
    <location>
        <begin position="18"/>
        <end position="136"/>
    </location>
</feature>
<dbReference type="EC" id="3.1.1.61" evidence="4"/>
<comment type="function">
    <text evidence="4">Involved in chemotaxis. Part of a chemotaxis signal transduction system that modulates chemotaxis in response to various stimuli. Catalyzes the demethylation of specific methylglutamate residues introduced into the chemoreceptors (methyl-accepting chemotaxis proteins or MCP) by CheR. Also mediates the irreversible deamidation of specific glutamine residues to glutamic acid.</text>
</comment>
<dbReference type="Gene3D" id="3.40.50.2300">
    <property type="match status" value="1"/>
</dbReference>
<proteinExistence type="inferred from homology"/>
<evidence type="ECO:0000256" key="6">
    <source>
        <dbReference type="PROSITE-ProRule" id="PRU00169"/>
    </source>
</evidence>
<dbReference type="InterPro" id="IPR035909">
    <property type="entry name" value="CheB_C"/>
</dbReference>
<name>A0A1B2EHK7_9HYPH</name>
<keyword evidence="4 6" id="KW-0597">Phosphoprotein</keyword>
<protein>
    <recommendedName>
        <fullName evidence="4">Protein-glutamate methylesterase/protein-glutamine glutaminase</fullName>
        <ecNumber evidence="4">3.1.1.61</ecNumber>
        <ecNumber evidence="4">3.5.1.44</ecNumber>
    </recommendedName>
</protein>
<dbReference type="SUPFAM" id="SSF52738">
    <property type="entry name" value="Methylesterase CheB, C-terminal domain"/>
    <property type="match status" value="1"/>
</dbReference>
<dbReference type="CDD" id="cd16432">
    <property type="entry name" value="CheB_Rec"/>
    <property type="match status" value="1"/>
</dbReference>
<gene>
    <name evidence="4" type="primary">cheB</name>
    <name evidence="9" type="ORF">BB934_15540</name>
</gene>
<dbReference type="InterPro" id="IPR011006">
    <property type="entry name" value="CheY-like_superfamily"/>
</dbReference>
<accession>A0A1B2EHK7</accession>
<dbReference type="SMART" id="SM00448">
    <property type="entry name" value="REC"/>
    <property type="match status" value="1"/>
</dbReference>
<feature type="active site" evidence="4 5">
    <location>
        <position position="311"/>
    </location>
</feature>
<dbReference type="Pfam" id="PF01339">
    <property type="entry name" value="CheB_methylest"/>
    <property type="match status" value="1"/>
</dbReference>
<comment type="domain">
    <text evidence="4">Contains a C-terminal catalytic domain, and an N-terminal region which modulates catalytic activity.</text>
</comment>
<dbReference type="OrthoDB" id="9793421at2"/>
<dbReference type="PANTHER" id="PTHR42872:SF3">
    <property type="entry name" value="PROTEIN-GLUTAMATE METHYLESTERASE_PROTEIN-GLUTAMINE GLUTAMINASE 1"/>
    <property type="match status" value="1"/>
</dbReference>
<dbReference type="GO" id="GO:0008984">
    <property type="term" value="F:protein-glutamate methylesterase activity"/>
    <property type="evidence" value="ECO:0007669"/>
    <property type="project" value="UniProtKB-UniRule"/>
</dbReference>
<dbReference type="AlphaFoldDB" id="A0A1B2EHK7"/>
<evidence type="ECO:0000259" key="8">
    <source>
        <dbReference type="PROSITE" id="PS50122"/>
    </source>
</evidence>
<dbReference type="GO" id="GO:0000156">
    <property type="term" value="F:phosphorelay response regulator activity"/>
    <property type="evidence" value="ECO:0007669"/>
    <property type="project" value="InterPro"/>
</dbReference>
<dbReference type="GO" id="GO:0050568">
    <property type="term" value="F:protein-glutamine glutaminase activity"/>
    <property type="evidence" value="ECO:0007669"/>
    <property type="project" value="UniProtKB-UniRule"/>
</dbReference>